<organism evidence="1">
    <name type="scientific">marine sediment metagenome</name>
    <dbReference type="NCBI Taxonomy" id="412755"/>
    <lineage>
        <taxon>unclassified sequences</taxon>
        <taxon>metagenomes</taxon>
        <taxon>ecological metagenomes</taxon>
    </lineage>
</organism>
<comment type="caution">
    <text evidence="1">The sequence shown here is derived from an EMBL/GenBank/DDBJ whole genome shotgun (WGS) entry which is preliminary data.</text>
</comment>
<protein>
    <recommendedName>
        <fullName evidence="2">DUF11 domain-containing protein</fullName>
    </recommendedName>
</protein>
<evidence type="ECO:0000313" key="1">
    <source>
        <dbReference type="EMBL" id="KKK89618.1"/>
    </source>
</evidence>
<dbReference type="AlphaFoldDB" id="A0A0F8Z792"/>
<proteinExistence type="predicted"/>
<evidence type="ECO:0008006" key="2">
    <source>
        <dbReference type="Google" id="ProtNLM"/>
    </source>
</evidence>
<reference evidence="1" key="1">
    <citation type="journal article" date="2015" name="Nature">
        <title>Complex archaea that bridge the gap between prokaryotes and eukaryotes.</title>
        <authorList>
            <person name="Spang A."/>
            <person name="Saw J.H."/>
            <person name="Jorgensen S.L."/>
            <person name="Zaremba-Niedzwiedzka K."/>
            <person name="Martijn J."/>
            <person name="Lind A.E."/>
            <person name="van Eijk R."/>
            <person name="Schleper C."/>
            <person name="Guy L."/>
            <person name="Ettema T.J."/>
        </authorList>
    </citation>
    <scope>NUCLEOTIDE SEQUENCE</scope>
</reference>
<name>A0A0F8Z792_9ZZZZ</name>
<dbReference type="EMBL" id="LAZR01049449">
    <property type="protein sequence ID" value="KKK89618.1"/>
    <property type="molecule type" value="Genomic_DNA"/>
</dbReference>
<gene>
    <name evidence="1" type="ORF">LCGC14_2731290</name>
</gene>
<feature type="non-terminal residue" evidence="1">
    <location>
        <position position="224"/>
    </location>
</feature>
<accession>A0A0F8Z792</accession>
<sequence>MARKFNVGDKVVLSSNAVMRLTSRFSGLVGEVVDYKYVEYDSGVFKINTSGDYLFNLANENVTFGTNLKYELVVYTPPSLKFSSSIVASWPIYKNHQFELTVTIQNEGGSSEKSIILNPNLPVGLSLASGETLEKNRTELGYLDSFTASWQLVAANGGNFSIDVQCSTEYEGILHKNQDVEITVDDIDPVLSLNAPENGIFSNISSTTLTWTGFDNETGLKEYR</sequence>